<protein>
    <submittedName>
        <fullName evidence="2">Coproporphyrinogen III oxidase</fullName>
    </submittedName>
</protein>
<keyword evidence="3" id="KW-1185">Reference proteome</keyword>
<dbReference type="PANTHER" id="PTHR36057">
    <property type="match status" value="1"/>
</dbReference>
<dbReference type="InterPro" id="IPR036249">
    <property type="entry name" value="Thioredoxin-like_sf"/>
</dbReference>
<dbReference type="PANTHER" id="PTHR36057:SF1">
    <property type="entry name" value="LIPOPROTEIN LIPID ATTACHMENT SITE-LIKE PROTEIN, PUTATIVE (DUF1223)-RELATED"/>
    <property type="match status" value="1"/>
</dbReference>
<dbReference type="EMBL" id="CP002018">
    <property type="protein sequence ID" value="AEM40709.1"/>
    <property type="molecule type" value="Genomic_DNA"/>
</dbReference>
<dbReference type="AlphaFoldDB" id="F9Y5F6"/>
<accession>F9Y5F6</accession>
<dbReference type="eggNOG" id="COG5429">
    <property type="taxonomic scope" value="Bacteria"/>
</dbReference>
<evidence type="ECO:0000313" key="3">
    <source>
        <dbReference type="Proteomes" id="UP000000692"/>
    </source>
</evidence>
<name>F9Y5F6_KETVW</name>
<gene>
    <name evidence="2" type="ordered locus">KVU_0870</name>
</gene>
<evidence type="ECO:0000313" key="2">
    <source>
        <dbReference type="EMBL" id="AEM40709.1"/>
    </source>
</evidence>
<dbReference type="Proteomes" id="UP000000692">
    <property type="component" value="Chromosome"/>
</dbReference>
<dbReference type="OrthoDB" id="9808254at2"/>
<sequence>MKFALGWVAAIAVTAGAAAAEERSPVVVELYTAQGCAACPPADVVLSKLRDIPGVIPLALHVDYWDYIGWIDAFGQAAFTQRQNAYADIRNERYIYTPQMVIDGTRSVLGGDGMAVMDAISAAKDAPRPVALRVERDGNALHIIAETAIARPMIVQLVRYMPEEEVQIEGGENAGQTLTYVNIVTQLEQIGAWDGSAALDLSQNIEGDQPAVILVQEAGPGRILAAATAP</sequence>
<feature type="chain" id="PRO_5003395830" evidence="1">
    <location>
        <begin position="20"/>
        <end position="230"/>
    </location>
</feature>
<reference evidence="2 3" key="1">
    <citation type="journal article" date="2011" name="J. Bacteriol.">
        <title>Complete genome sequence of the industrial strain Ketogulonicigenium vulgare WSH-001.</title>
        <authorList>
            <person name="Liu L."/>
            <person name="Li Y."/>
            <person name="Zhang J."/>
            <person name="Zhou Z."/>
            <person name="Liu J."/>
            <person name="Li X."/>
            <person name="Zhou J."/>
            <person name="Du G."/>
            <person name="Wang L."/>
            <person name="Chen J."/>
        </authorList>
    </citation>
    <scope>NUCLEOTIDE SEQUENCE [LARGE SCALE GENOMIC DNA]</scope>
    <source>
        <strain evidence="2 3">WSH-001</strain>
    </source>
</reference>
<evidence type="ECO:0000256" key="1">
    <source>
        <dbReference type="SAM" id="SignalP"/>
    </source>
</evidence>
<dbReference type="KEGG" id="kvl:KVU_0870"/>
<dbReference type="Pfam" id="PF06764">
    <property type="entry name" value="DUF1223"/>
    <property type="match status" value="1"/>
</dbReference>
<dbReference type="RefSeq" id="WP_014537692.1">
    <property type="nucleotide sequence ID" value="NC_017384.1"/>
</dbReference>
<dbReference type="SUPFAM" id="SSF52833">
    <property type="entry name" value="Thioredoxin-like"/>
    <property type="match status" value="1"/>
</dbReference>
<keyword evidence="1" id="KW-0732">Signal</keyword>
<dbReference type="PATRIC" id="fig|759362.5.peg.899"/>
<feature type="signal peptide" evidence="1">
    <location>
        <begin position="1"/>
        <end position="19"/>
    </location>
</feature>
<dbReference type="HOGENOM" id="CLU_065609_0_0_5"/>
<proteinExistence type="predicted"/>
<organism evidence="2 3">
    <name type="scientific">Ketogulonicigenium vulgare (strain WSH-001)</name>
    <dbReference type="NCBI Taxonomy" id="759362"/>
    <lineage>
        <taxon>Bacteria</taxon>
        <taxon>Pseudomonadati</taxon>
        <taxon>Pseudomonadota</taxon>
        <taxon>Alphaproteobacteria</taxon>
        <taxon>Rhodobacterales</taxon>
        <taxon>Roseobacteraceae</taxon>
        <taxon>Ketogulonicigenium</taxon>
    </lineage>
</organism>
<dbReference type="InterPro" id="IPR010634">
    <property type="entry name" value="DUF1223"/>
</dbReference>